<evidence type="ECO:0000313" key="3">
    <source>
        <dbReference type="EMBL" id="KGF37467.1"/>
    </source>
</evidence>
<protein>
    <recommendedName>
        <fullName evidence="1 2">BACON domain-containing protein</fullName>
    </recommendedName>
</protein>
<evidence type="ECO:0000313" key="4">
    <source>
        <dbReference type="Proteomes" id="UP000029556"/>
    </source>
</evidence>
<dbReference type="OrthoDB" id="8901262at2"/>
<feature type="domain" description="BACON" evidence="1">
    <location>
        <begin position="249"/>
        <end position="306"/>
    </location>
</feature>
<dbReference type="NCBIfam" id="NF041518">
    <property type="entry name" value="choice_anch_Q"/>
    <property type="match status" value="1"/>
</dbReference>
<dbReference type="Pfam" id="PF19190">
    <property type="entry name" value="BACON_2"/>
    <property type="match status" value="1"/>
</dbReference>
<dbReference type="Gene3D" id="2.60.40.10">
    <property type="entry name" value="Immunoglobulins"/>
    <property type="match status" value="3"/>
</dbReference>
<dbReference type="Gene3D" id="2.160.20.10">
    <property type="entry name" value="Single-stranded right-handed beta-helix, Pectin lyase-like"/>
    <property type="match status" value="1"/>
</dbReference>
<feature type="domain" description="BACON" evidence="2">
    <location>
        <begin position="41"/>
        <end position="121"/>
    </location>
</feature>
<dbReference type="Proteomes" id="UP000029556">
    <property type="component" value="Unassembled WGS sequence"/>
</dbReference>
<dbReference type="InterPro" id="IPR024361">
    <property type="entry name" value="BACON"/>
</dbReference>
<reference evidence="3 4" key="1">
    <citation type="submission" date="2014-07" db="EMBL/GenBank/DDBJ databases">
        <authorList>
            <person name="McCorrison J."/>
            <person name="Sanka R."/>
            <person name="Torralba M."/>
            <person name="Gillis M."/>
            <person name="Haft D.H."/>
            <person name="Methe B."/>
            <person name="Sutton G."/>
            <person name="Nelson K.E."/>
        </authorList>
    </citation>
    <scope>NUCLEOTIDE SEQUENCE [LARGE SCALE GENOMIC DNA]</scope>
    <source>
        <strain evidence="3 4">DNF00853</strain>
    </source>
</reference>
<dbReference type="InterPro" id="IPR012334">
    <property type="entry name" value="Pectin_lyas_fold"/>
</dbReference>
<accession>A0A096B3U6</accession>
<dbReference type="PROSITE" id="PS51257">
    <property type="entry name" value="PROKAR_LIPOPROTEIN"/>
    <property type="match status" value="1"/>
</dbReference>
<evidence type="ECO:0000259" key="2">
    <source>
        <dbReference type="Pfam" id="PF19190"/>
    </source>
</evidence>
<dbReference type="InterPro" id="IPR011050">
    <property type="entry name" value="Pectin_lyase_fold/virulence"/>
</dbReference>
<dbReference type="RefSeq" id="WP_036871268.1">
    <property type="nucleotide sequence ID" value="NZ_JRNN01000004.1"/>
</dbReference>
<dbReference type="InterPro" id="IPR059226">
    <property type="entry name" value="Choice_anch_Q_dom"/>
</dbReference>
<evidence type="ECO:0000259" key="1">
    <source>
        <dbReference type="Pfam" id="PF13004"/>
    </source>
</evidence>
<dbReference type="SUPFAM" id="SSF51126">
    <property type="entry name" value="Pectin lyase-like"/>
    <property type="match status" value="1"/>
</dbReference>
<organism evidence="3 4">
    <name type="scientific">Hoylesella buccalis DNF00853</name>
    <dbReference type="NCBI Taxonomy" id="1401074"/>
    <lineage>
        <taxon>Bacteria</taxon>
        <taxon>Pseudomonadati</taxon>
        <taxon>Bacteroidota</taxon>
        <taxon>Bacteroidia</taxon>
        <taxon>Bacteroidales</taxon>
        <taxon>Prevotellaceae</taxon>
        <taxon>Hoylesella</taxon>
    </lineage>
</organism>
<dbReference type="CDD" id="cd14948">
    <property type="entry name" value="BACON"/>
    <property type="match status" value="3"/>
</dbReference>
<dbReference type="AlphaFoldDB" id="A0A096B3U6"/>
<dbReference type="EMBL" id="JRNN01000004">
    <property type="protein sequence ID" value="KGF37467.1"/>
    <property type="molecule type" value="Genomic_DNA"/>
</dbReference>
<comment type="caution">
    <text evidence="3">The sequence shown here is derived from an EMBL/GenBank/DDBJ whole genome shotgun (WGS) entry which is preliminary data.</text>
</comment>
<proteinExistence type="predicted"/>
<name>A0A096B3U6_9BACT</name>
<dbReference type="InterPro" id="IPR013783">
    <property type="entry name" value="Ig-like_fold"/>
</dbReference>
<sequence>MKNYRLIQTMLLGAMTCFYVFTSCSEKYDIQRVEPSLDVQESVTTEPQSERLVMPLKSSYPWFAEASDGWISLTRYRGQALKADSIVFSCEENPTMDDREGYIEVRLMDQYSQRIKVVQRGRDTLITLPQSLVYFNKQGGEVLVEVQTHLDWQPEVASKDGFTFTKADKTHLKVVATANPTGKDRTSEVVIYDRDKKKSAKLSIIQKPTDKILFIPFEAAQKDLVIKKGEYSLDIPVTLNVEYDAVASDKWIKIKSAPPADGKSVQNILVSTEVETNTTGQERSGYIVIKNKGSKTEASDTIFITQRGVGQIIYVKPGGNGDGTSWERAFGSIHDAMGAASNNGDMEIWVASGTYQFKASLTWKHVNVYGGFKGTENKLHLRDLKNKPVFVGGERKFMAAWNNMGAMVWMDGIVFADCDNYRNTDTGCFEIYKNHGFRNCEFRNLRHGKQIFYMQKCKMVNCYLHDLHSKTYIVRGDGTNFYNCTLVSSMSDGWNTNYVSGGCKWFNSVIWAIKRTAGTGYRAFVAGQATMTNCAVHSGIKEKNIKFIDCFELNLNNDADNGPKFVNPVVNGDYRLKAGSKCIDAGKKVDIQLPYDIMGNPRVVGSSIDMGAFEYNGK</sequence>
<dbReference type="Pfam" id="PF13004">
    <property type="entry name" value="BACON"/>
    <property type="match status" value="1"/>
</dbReference>
<gene>
    <name evidence="3" type="ORF">HMPREF2137_00380</name>
</gene>